<comment type="caution">
    <text evidence="1">The sequence shown here is derived from an EMBL/GenBank/DDBJ whole genome shotgun (WGS) entry which is preliminary data.</text>
</comment>
<reference evidence="1 2" key="1">
    <citation type="submission" date="2020-08" db="EMBL/GenBank/DDBJ databases">
        <title>Genomic Encyclopedia of Type Strains, Phase III (KMG-III): the genomes of soil and plant-associated and newly described type strains.</title>
        <authorList>
            <person name="Whitman W."/>
        </authorList>
    </citation>
    <scope>NUCLEOTIDE SEQUENCE [LARGE SCALE GENOMIC DNA]</scope>
    <source>
        <strain evidence="1 2">CECT 8305</strain>
    </source>
</reference>
<dbReference type="Proteomes" id="UP000588098">
    <property type="component" value="Unassembled WGS sequence"/>
</dbReference>
<name>A0A7W9V254_9ACTN</name>
<proteinExistence type="predicted"/>
<dbReference type="EMBL" id="JACHJL010000020">
    <property type="protein sequence ID" value="MBB5938956.1"/>
    <property type="molecule type" value="Genomic_DNA"/>
</dbReference>
<gene>
    <name evidence="1" type="ORF">FHS42_006048</name>
</gene>
<protein>
    <submittedName>
        <fullName evidence="1">Uncharacterized protein</fullName>
    </submittedName>
</protein>
<keyword evidence="2" id="KW-1185">Reference proteome</keyword>
<accession>A0A7W9V254</accession>
<sequence>MQNPAEILYHPCGRPDQHQLGRVPALKAGQQTRPATPDGKQLLLATEFVRCPGIPVAAGMSQARITNSVCYTYTAAGVQVVMIERSTGSIPAPPPAPGAPT</sequence>
<evidence type="ECO:0000313" key="2">
    <source>
        <dbReference type="Proteomes" id="UP000588098"/>
    </source>
</evidence>
<evidence type="ECO:0000313" key="1">
    <source>
        <dbReference type="EMBL" id="MBB5938956.1"/>
    </source>
</evidence>
<dbReference type="AlphaFoldDB" id="A0A7W9V254"/>
<organism evidence="1 2">
    <name type="scientific">Streptomyces zagrosensis</name>
    <dbReference type="NCBI Taxonomy" id="1042984"/>
    <lineage>
        <taxon>Bacteria</taxon>
        <taxon>Bacillati</taxon>
        <taxon>Actinomycetota</taxon>
        <taxon>Actinomycetes</taxon>
        <taxon>Kitasatosporales</taxon>
        <taxon>Streptomycetaceae</taxon>
        <taxon>Streptomyces</taxon>
    </lineage>
</organism>